<evidence type="ECO:0000313" key="2">
    <source>
        <dbReference type="Proteomes" id="UP001241926"/>
    </source>
</evidence>
<dbReference type="EMBL" id="JASJUS010000003">
    <property type="protein sequence ID" value="MDL2075672.1"/>
    <property type="molecule type" value="Genomic_DNA"/>
</dbReference>
<name>A0ABT7IUB2_9ACTN</name>
<keyword evidence="2" id="KW-1185">Reference proteome</keyword>
<evidence type="ECO:0000313" key="1">
    <source>
        <dbReference type="EMBL" id="MDL2075672.1"/>
    </source>
</evidence>
<dbReference type="Proteomes" id="UP001241926">
    <property type="component" value="Unassembled WGS sequence"/>
</dbReference>
<proteinExistence type="predicted"/>
<comment type="caution">
    <text evidence="1">The sequence shown here is derived from an EMBL/GenBank/DDBJ whole genome shotgun (WGS) entry which is preliminary data.</text>
</comment>
<sequence length="87" mass="9527">MESSCHLRIVRRIDSPPEGERCVTGRTCPAVFELSDESLIAVIGNLQKAMSSQRAMIHRRQLPSGKTLVVIPRQTLLSALSGLDRAA</sequence>
<reference evidence="1 2" key="1">
    <citation type="submission" date="2023-05" db="EMBL/GenBank/DDBJ databases">
        <title>Streptomyces fuscus sp. nov., a brown-black pigment producing actinomyces isolated from dry sand of Sea duck farm.</title>
        <authorList>
            <person name="Xie J."/>
            <person name="Shen N."/>
        </authorList>
    </citation>
    <scope>NUCLEOTIDE SEQUENCE [LARGE SCALE GENOMIC DNA]</scope>
    <source>
        <strain evidence="1 2">GXMU-J15</strain>
    </source>
</reference>
<gene>
    <name evidence="1" type="ORF">QNN03_04400</name>
</gene>
<protein>
    <submittedName>
        <fullName evidence="1">Uncharacterized protein</fullName>
    </submittedName>
</protein>
<dbReference type="RefSeq" id="WP_285430471.1">
    <property type="nucleotide sequence ID" value="NZ_JASJUS010000003.1"/>
</dbReference>
<organism evidence="1 2">
    <name type="scientific">Streptomyces fuscus</name>
    <dbReference type="NCBI Taxonomy" id="3048495"/>
    <lineage>
        <taxon>Bacteria</taxon>
        <taxon>Bacillati</taxon>
        <taxon>Actinomycetota</taxon>
        <taxon>Actinomycetes</taxon>
        <taxon>Kitasatosporales</taxon>
        <taxon>Streptomycetaceae</taxon>
        <taxon>Streptomyces</taxon>
    </lineage>
</organism>
<accession>A0ABT7IUB2</accession>